<dbReference type="OrthoDB" id="9788235at2"/>
<dbReference type="STRING" id="354355.SAMN05660816_02763"/>
<name>A0A1V9DXP8_9BACT</name>
<reference evidence="2" key="1">
    <citation type="submission" date="2016-04" db="EMBL/GenBank/DDBJ databases">
        <authorList>
            <person name="Chen L."/>
            <person name="Zhuang W."/>
            <person name="Wang G."/>
        </authorList>
    </citation>
    <scope>NUCLEOTIDE SEQUENCE [LARGE SCALE GENOMIC DNA]</scope>
    <source>
        <strain evidence="2">17621</strain>
    </source>
</reference>
<evidence type="ECO:0000313" key="1">
    <source>
        <dbReference type="EMBL" id="OQP38653.1"/>
    </source>
</evidence>
<gene>
    <name evidence="1" type="ORF">A4H97_18200</name>
</gene>
<organism evidence="1 2">
    <name type="scientific">Niastella yeongjuensis</name>
    <dbReference type="NCBI Taxonomy" id="354355"/>
    <lineage>
        <taxon>Bacteria</taxon>
        <taxon>Pseudomonadati</taxon>
        <taxon>Bacteroidota</taxon>
        <taxon>Chitinophagia</taxon>
        <taxon>Chitinophagales</taxon>
        <taxon>Chitinophagaceae</taxon>
        <taxon>Niastella</taxon>
    </lineage>
</organism>
<accession>A0A1V9DXP8</accession>
<dbReference type="RefSeq" id="WP_081204657.1">
    <property type="nucleotide sequence ID" value="NZ_FOCZ01000004.1"/>
</dbReference>
<dbReference type="SUPFAM" id="SSF51735">
    <property type="entry name" value="NAD(P)-binding Rossmann-fold domains"/>
    <property type="match status" value="1"/>
</dbReference>
<dbReference type="AlphaFoldDB" id="A0A1V9DXP8"/>
<evidence type="ECO:0000313" key="2">
    <source>
        <dbReference type="Proteomes" id="UP000192610"/>
    </source>
</evidence>
<sequence>MNSQQEKLPKTIVITGASSGVGKAMAWELAQQKNRLVLAAPSSSHFLSRIGSLYQIGSRRIKALL</sequence>
<comment type="caution">
    <text evidence="1">The sequence shown here is derived from an EMBL/GenBank/DDBJ whole genome shotgun (WGS) entry which is preliminary data.</text>
</comment>
<evidence type="ECO:0008006" key="3">
    <source>
        <dbReference type="Google" id="ProtNLM"/>
    </source>
</evidence>
<keyword evidence="2" id="KW-1185">Reference proteome</keyword>
<dbReference type="EMBL" id="LVXG01000082">
    <property type="protein sequence ID" value="OQP38653.1"/>
    <property type="molecule type" value="Genomic_DNA"/>
</dbReference>
<dbReference type="Gene3D" id="3.40.50.720">
    <property type="entry name" value="NAD(P)-binding Rossmann-like Domain"/>
    <property type="match status" value="1"/>
</dbReference>
<dbReference type="Proteomes" id="UP000192610">
    <property type="component" value="Unassembled WGS sequence"/>
</dbReference>
<proteinExistence type="predicted"/>
<protein>
    <recommendedName>
        <fullName evidence="3">Short-chain dehydrogenase</fullName>
    </recommendedName>
</protein>
<dbReference type="InterPro" id="IPR036291">
    <property type="entry name" value="NAD(P)-bd_dom_sf"/>
</dbReference>